<protein>
    <submittedName>
        <fullName evidence="2">Uncharacterized protein</fullName>
    </submittedName>
</protein>
<name>A0A1G2NFD9_9BACT</name>
<comment type="caution">
    <text evidence="2">The sequence shown here is derived from an EMBL/GenBank/DDBJ whole genome shotgun (WGS) entry which is preliminary data.</text>
</comment>
<keyword evidence="1" id="KW-0812">Transmembrane</keyword>
<evidence type="ECO:0000313" key="3">
    <source>
        <dbReference type="Proteomes" id="UP000176221"/>
    </source>
</evidence>
<organism evidence="2 3">
    <name type="scientific">Candidatus Taylorbacteria bacterium RIFCSPLOWO2_01_FULL_45_15b</name>
    <dbReference type="NCBI Taxonomy" id="1802319"/>
    <lineage>
        <taxon>Bacteria</taxon>
        <taxon>Candidatus Tayloriibacteriota</taxon>
    </lineage>
</organism>
<dbReference type="STRING" id="1802319.A2928_02595"/>
<dbReference type="EMBL" id="MHRX01000018">
    <property type="protein sequence ID" value="OHA34052.1"/>
    <property type="molecule type" value="Genomic_DNA"/>
</dbReference>
<feature type="transmembrane region" description="Helical" evidence="1">
    <location>
        <begin position="38"/>
        <end position="62"/>
    </location>
</feature>
<dbReference type="Proteomes" id="UP000176221">
    <property type="component" value="Unassembled WGS sequence"/>
</dbReference>
<gene>
    <name evidence="2" type="ORF">A2928_02595</name>
</gene>
<dbReference type="AlphaFoldDB" id="A0A1G2NFD9"/>
<keyword evidence="1" id="KW-1133">Transmembrane helix</keyword>
<reference evidence="2 3" key="1">
    <citation type="journal article" date="2016" name="Nat. Commun.">
        <title>Thousands of microbial genomes shed light on interconnected biogeochemical processes in an aquifer system.</title>
        <authorList>
            <person name="Anantharaman K."/>
            <person name="Brown C.T."/>
            <person name="Hug L.A."/>
            <person name="Sharon I."/>
            <person name="Castelle C.J."/>
            <person name="Probst A.J."/>
            <person name="Thomas B.C."/>
            <person name="Singh A."/>
            <person name="Wilkins M.J."/>
            <person name="Karaoz U."/>
            <person name="Brodie E.L."/>
            <person name="Williams K.H."/>
            <person name="Hubbard S.S."/>
            <person name="Banfield J.F."/>
        </authorList>
    </citation>
    <scope>NUCLEOTIDE SEQUENCE [LARGE SCALE GENOMIC DNA]</scope>
</reference>
<accession>A0A1G2NFD9</accession>
<sequence>MNVEFEEDNFGIRQNTPPKMATGMAGYLQKKGLVKTTFGANIALILLAILFFALAIVIPTILL</sequence>
<evidence type="ECO:0000313" key="2">
    <source>
        <dbReference type="EMBL" id="OHA34052.1"/>
    </source>
</evidence>
<proteinExistence type="predicted"/>
<evidence type="ECO:0000256" key="1">
    <source>
        <dbReference type="SAM" id="Phobius"/>
    </source>
</evidence>
<keyword evidence="1" id="KW-0472">Membrane</keyword>